<dbReference type="GO" id="GO:0005737">
    <property type="term" value="C:cytoplasm"/>
    <property type="evidence" value="ECO:0007669"/>
    <property type="project" value="UniProtKB-SubCell"/>
</dbReference>
<comment type="caution">
    <text evidence="8">The sequence shown here is derived from an EMBL/GenBank/DDBJ whole genome shotgun (WGS) entry which is preliminary data.</text>
</comment>
<dbReference type="InterPro" id="IPR026752">
    <property type="entry name" value="Cavin_fam"/>
</dbReference>
<accession>A0AAW0MMQ6</accession>
<feature type="compositionally biased region" description="Basic and acidic residues" evidence="7">
    <location>
        <begin position="323"/>
        <end position="332"/>
    </location>
</feature>
<evidence type="ECO:0000256" key="1">
    <source>
        <dbReference type="ARBA" id="ARBA00004345"/>
    </source>
</evidence>
<comment type="similarity">
    <text evidence="3">Belongs to the CAVIN family.</text>
</comment>
<keyword evidence="9" id="KW-1185">Reference proteome</keyword>
<feature type="compositionally biased region" description="Basic and acidic residues" evidence="7">
    <location>
        <begin position="342"/>
        <end position="359"/>
    </location>
</feature>
<dbReference type="Proteomes" id="UP001460270">
    <property type="component" value="Unassembled WGS sequence"/>
</dbReference>
<evidence type="ECO:0000313" key="8">
    <source>
        <dbReference type="EMBL" id="KAK7877788.1"/>
    </source>
</evidence>
<reference evidence="9" key="1">
    <citation type="submission" date="2024-04" db="EMBL/GenBank/DDBJ databases">
        <title>Salinicola lusitanus LLJ914,a marine bacterium isolated from the Okinawa Trough.</title>
        <authorList>
            <person name="Li J."/>
        </authorList>
    </citation>
    <scope>NUCLEOTIDE SEQUENCE [LARGE SCALE GENOMIC DNA]</scope>
</reference>
<evidence type="ECO:0000256" key="2">
    <source>
        <dbReference type="ARBA" id="ARBA00004496"/>
    </source>
</evidence>
<keyword evidence="5" id="KW-0472">Membrane</keyword>
<name>A0AAW0MMQ6_9GOBI</name>
<evidence type="ECO:0000313" key="9">
    <source>
        <dbReference type="Proteomes" id="UP001460270"/>
    </source>
</evidence>
<proteinExistence type="inferred from homology"/>
<feature type="coiled-coil region" evidence="6">
    <location>
        <begin position="119"/>
        <end position="146"/>
    </location>
</feature>
<feature type="compositionally biased region" description="Acidic residues" evidence="7">
    <location>
        <begin position="23"/>
        <end position="35"/>
    </location>
</feature>
<evidence type="ECO:0000256" key="7">
    <source>
        <dbReference type="SAM" id="MobiDB-lite"/>
    </source>
</evidence>
<feature type="region of interest" description="Disordered" evidence="7">
    <location>
        <begin position="194"/>
        <end position="359"/>
    </location>
</feature>
<dbReference type="Pfam" id="PF15237">
    <property type="entry name" value="PTRF_SDPR"/>
    <property type="match status" value="1"/>
</dbReference>
<feature type="compositionally biased region" description="Polar residues" evidence="7">
    <location>
        <begin position="1"/>
        <end position="18"/>
    </location>
</feature>
<keyword evidence="6" id="KW-0175">Coiled coil</keyword>
<evidence type="ECO:0000256" key="3">
    <source>
        <dbReference type="ARBA" id="ARBA00008836"/>
    </source>
</evidence>
<dbReference type="PANTHER" id="PTHR15240">
    <property type="entry name" value="CAVIN"/>
    <property type="match status" value="1"/>
</dbReference>
<evidence type="ECO:0000256" key="4">
    <source>
        <dbReference type="ARBA" id="ARBA00022490"/>
    </source>
</evidence>
<dbReference type="EMBL" id="JBBPFD010000673">
    <property type="protein sequence ID" value="KAK7877788.1"/>
    <property type="molecule type" value="Genomic_DNA"/>
</dbReference>
<evidence type="ECO:0000256" key="5">
    <source>
        <dbReference type="ARBA" id="ARBA00023136"/>
    </source>
</evidence>
<sequence length="359" mass="41016">MVTLETHQSQELQVPSLTQDQDPSVDPDQDQDQDQDQPLNLNLDLNQVLKQDSGPNAITVLTLLDKLVLMLDTVQRDQHNMEVHRAVEGVVRGIQADMTKLSKSHSHTATLSANYWTRAGNFRAQMEKQGAQVKKLEANHAHLIDRNQFRVLIFQVGVVRPQEPIRAQLLRRTAVLGVGGKMWKCFWKMSLSRRRGDGSKNRRDKRAERRERQRTTREESRGEREEREREEERGERGLFPAPGRSGVEKKRGGGRRSTNDPSRRTGPSTRDAGRRRDRPSSTQEGAAGPRDEREGESTQPRGTEAGVKPEPERRPTPPRRKRVESEKRDEGARPLPSSRRRNPAERPRSRDLQAQRDGT</sequence>
<gene>
    <name evidence="8" type="ORF">WMY93_031548</name>
</gene>
<dbReference type="AlphaFoldDB" id="A0AAW0MMQ6"/>
<feature type="compositionally biased region" description="Basic and acidic residues" evidence="7">
    <location>
        <begin position="246"/>
        <end position="263"/>
    </location>
</feature>
<dbReference type="GO" id="GO:0005901">
    <property type="term" value="C:caveola"/>
    <property type="evidence" value="ECO:0007669"/>
    <property type="project" value="UniProtKB-SubCell"/>
</dbReference>
<keyword evidence="4" id="KW-0963">Cytoplasm</keyword>
<protein>
    <submittedName>
        <fullName evidence="8">Uncharacterized protein</fullName>
    </submittedName>
</protein>
<comment type="subcellular location">
    <subcellularLocation>
        <location evidence="2">Cytoplasm</location>
    </subcellularLocation>
    <subcellularLocation>
        <location evidence="1">Membrane</location>
        <location evidence="1">Caveola</location>
    </subcellularLocation>
</comment>
<evidence type="ECO:0000256" key="6">
    <source>
        <dbReference type="SAM" id="Coils"/>
    </source>
</evidence>
<feature type="compositionally biased region" description="Basic and acidic residues" evidence="7">
    <location>
        <begin position="194"/>
        <end position="236"/>
    </location>
</feature>
<feature type="region of interest" description="Disordered" evidence="7">
    <location>
        <begin position="1"/>
        <end position="37"/>
    </location>
</feature>
<organism evidence="8 9">
    <name type="scientific">Mugilogobius chulae</name>
    <name type="common">yellowstripe goby</name>
    <dbReference type="NCBI Taxonomy" id="88201"/>
    <lineage>
        <taxon>Eukaryota</taxon>
        <taxon>Metazoa</taxon>
        <taxon>Chordata</taxon>
        <taxon>Craniata</taxon>
        <taxon>Vertebrata</taxon>
        <taxon>Euteleostomi</taxon>
        <taxon>Actinopterygii</taxon>
        <taxon>Neopterygii</taxon>
        <taxon>Teleostei</taxon>
        <taxon>Neoteleostei</taxon>
        <taxon>Acanthomorphata</taxon>
        <taxon>Gobiaria</taxon>
        <taxon>Gobiiformes</taxon>
        <taxon>Gobioidei</taxon>
        <taxon>Gobiidae</taxon>
        <taxon>Gobionellinae</taxon>
        <taxon>Mugilogobius</taxon>
    </lineage>
</organism>